<evidence type="ECO:0000259" key="15">
    <source>
        <dbReference type="Pfam" id="PF07715"/>
    </source>
</evidence>
<dbReference type="InterPro" id="IPR036942">
    <property type="entry name" value="Beta-barrel_TonB_sf"/>
</dbReference>
<keyword evidence="2 11" id="KW-0813">Transport</keyword>
<evidence type="ECO:0000256" key="5">
    <source>
        <dbReference type="ARBA" id="ARBA00022692"/>
    </source>
</evidence>
<keyword evidence="6" id="KW-0408">Iron</keyword>
<dbReference type="RefSeq" id="WP_198576219.1">
    <property type="nucleotide sequence ID" value="NZ_JADWOX010000007.1"/>
</dbReference>
<evidence type="ECO:0000256" key="9">
    <source>
        <dbReference type="ARBA" id="ARBA00023136"/>
    </source>
</evidence>
<keyword evidence="8 12" id="KW-0798">TonB box</keyword>
<evidence type="ECO:0000256" key="1">
    <source>
        <dbReference type="ARBA" id="ARBA00004571"/>
    </source>
</evidence>
<evidence type="ECO:0000256" key="12">
    <source>
        <dbReference type="RuleBase" id="RU003357"/>
    </source>
</evidence>
<sequence length="706" mass="75891">MPGRRPLKAALLAGAGLAMGWSAIAHAQASGQAPVEPAALEEVVVTAQKRSENVQNIPVAVTAVSAETLEKQGAANLQALQGSAPNVEINSSNAATGVAIRGIFSTNDGPQGDPAVAYHIDGVYLGRPQSTGGLVYDIQQIEVLRGPQGTLYGRNATAGAINVISARPRFDFEAALGAEYGSYNQVGVSGMANLPITDKIAARVAMRTLKRDGYAADGKSEDQDSRAFRGQLLVKPTDDLSVLLSADYDLRKGVGPAAYKLNVAGVDPRSTNTVNPGAHIDNRNWGVHSEITWDLGAVTLTVLPAYHEMKLDNLYASDRRIQLNQEAKQHSLEVRLASPGDQTVSWILGAYYWDEEQSSFQTLLAPPTSVRFGYPDIDAFSRALFGQATWHVTDKLRLTGGLRYTADQKKQNGTTEVRNPAGVLLSRIANVANAQWEAVNWKASAEYQLAERSLIYVTAATGYKGGGNYDGLAPNTYEPEKVLSFEAGSKNRLFSNALQLNLTAFHYGYKNYQASQLGCLNLPSNLAACTASGRITYNADKATVYGLELESQWAITSNDRLGVVGALTHSEFNDFVLPVTPYSSGGNFSGNPLPKSPKSTVTVDYSHRFDLPNGGALTAAARARFVSKQYLLFDIRSPIIRQDAYGTGDLNLTYDSPEGMWSVTAFANNVTDELVKAYAFATSTAGVYYGTYLPPRTLGLRVGAKF</sequence>
<gene>
    <name evidence="16" type="ORF">I4Q42_11530</name>
</gene>
<dbReference type="PANTHER" id="PTHR32552">
    <property type="entry name" value="FERRICHROME IRON RECEPTOR-RELATED"/>
    <property type="match status" value="1"/>
</dbReference>
<dbReference type="Proteomes" id="UP000639859">
    <property type="component" value="Unassembled WGS sequence"/>
</dbReference>
<evidence type="ECO:0000256" key="10">
    <source>
        <dbReference type="ARBA" id="ARBA00023237"/>
    </source>
</evidence>
<keyword evidence="10 11" id="KW-0998">Cell outer membrane</keyword>
<keyword evidence="7" id="KW-0406">Ion transport</keyword>
<keyword evidence="17" id="KW-1185">Reference proteome</keyword>
<keyword evidence="3 11" id="KW-1134">Transmembrane beta strand</keyword>
<evidence type="ECO:0000256" key="2">
    <source>
        <dbReference type="ARBA" id="ARBA00022448"/>
    </source>
</evidence>
<comment type="caution">
    <text evidence="16">The sequence shown here is derived from an EMBL/GenBank/DDBJ whole genome shotgun (WGS) entry which is preliminary data.</text>
</comment>
<evidence type="ECO:0000256" key="7">
    <source>
        <dbReference type="ARBA" id="ARBA00023065"/>
    </source>
</evidence>
<dbReference type="Pfam" id="PF07715">
    <property type="entry name" value="Plug"/>
    <property type="match status" value="1"/>
</dbReference>
<keyword evidence="16" id="KW-0675">Receptor</keyword>
<evidence type="ECO:0000313" key="16">
    <source>
        <dbReference type="EMBL" id="MBI1684298.1"/>
    </source>
</evidence>
<dbReference type="SUPFAM" id="SSF56935">
    <property type="entry name" value="Porins"/>
    <property type="match status" value="1"/>
</dbReference>
<name>A0ABS0T064_9CAUL</name>
<evidence type="ECO:0000259" key="14">
    <source>
        <dbReference type="Pfam" id="PF00593"/>
    </source>
</evidence>
<accession>A0ABS0T064</accession>
<evidence type="ECO:0000256" key="11">
    <source>
        <dbReference type="PROSITE-ProRule" id="PRU01360"/>
    </source>
</evidence>
<feature type="signal peptide" evidence="13">
    <location>
        <begin position="1"/>
        <end position="27"/>
    </location>
</feature>
<evidence type="ECO:0000256" key="13">
    <source>
        <dbReference type="SAM" id="SignalP"/>
    </source>
</evidence>
<keyword evidence="5 11" id="KW-0812">Transmembrane</keyword>
<dbReference type="InterPro" id="IPR039426">
    <property type="entry name" value="TonB-dep_rcpt-like"/>
</dbReference>
<keyword evidence="4" id="KW-0410">Iron transport</keyword>
<proteinExistence type="inferred from homology"/>
<evidence type="ECO:0000256" key="6">
    <source>
        <dbReference type="ARBA" id="ARBA00023004"/>
    </source>
</evidence>
<dbReference type="InterPro" id="IPR012910">
    <property type="entry name" value="Plug_dom"/>
</dbReference>
<dbReference type="PANTHER" id="PTHR32552:SF81">
    <property type="entry name" value="TONB-DEPENDENT OUTER MEMBRANE RECEPTOR"/>
    <property type="match status" value="1"/>
</dbReference>
<evidence type="ECO:0000256" key="8">
    <source>
        <dbReference type="ARBA" id="ARBA00023077"/>
    </source>
</evidence>
<reference evidence="16 17" key="1">
    <citation type="submission" date="2020-11" db="EMBL/GenBank/DDBJ databases">
        <title>genome sequence of strain KACC 18849.</title>
        <authorList>
            <person name="Gao J."/>
            <person name="Zhang X."/>
        </authorList>
    </citation>
    <scope>NUCLEOTIDE SEQUENCE [LARGE SCALE GENOMIC DNA]</scope>
    <source>
        <strain evidence="16 17">KACC 18849</strain>
    </source>
</reference>
<feature type="chain" id="PRO_5046974963" evidence="13">
    <location>
        <begin position="28"/>
        <end position="706"/>
    </location>
</feature>
<dbReference type="CDD" id="cd01347">
    <property type="entry name" value="ligand_gated_channel"/>
    <property type="match status" value="1"/>
</dbReference>
<dbReference type="EMBL" id="JADWOX010000007">
    <property type="protein sequence ID" value="MBI1684298.1"/>
    <property type="molecule type" value="Genomic_DNA"/>
</dbReference>
<feature type="domain" description="TonB-dependent receptor plug" evidence="15">
    <location>
        <begin position="54"/>
        <end position="160"/>
    </location>
</feature>
<keyword evidence="13" id="KW-0732">Signal</keyword>
<organism evidence="16 17">
    <name type="scientific">Caulobacter hibisci</name>
    <dbReference type="NCBI Taxonomy" id="2035993"/>
    <lineage>
        <taxon>Bacteria</taxon>
        <taxon>Pseudomonadati</taxon>
        <taxon>Pseudomonadota</taxon>
        <taxon>Alphaproteobacteria</taxon>
        <taxon>Caulobacterales</taxon>
        <taxon>Caulobacteraceae</taxon>
        <taxon>Caulobacter</taxon>
    </lineage>
</organism>
<dbReference type="PROSITE" id="PS52016">
    <property type="entry name" value="TONB_DEPENDENT_REC_3"/>
    <property type="match status" value="1"/>
</dbReference>
<feature type="domain" description="TonB-dependent receptor-like beta-barrel" evidence="14">
    <location>
        <begin position="253"/>
        <end position="670"/>
    </location>
</feature>
<evidence type="ECO:0000256" key="3">
    <source>
        <dbReference type="ARBA" id="ARBA00022452"/>
    </source>
</evidence>
<dbReference type="Pfam" id="PF00593">
    <property type="entry name" value="TonB_dep_Rec_b-barrel"/>
    <property type="match status" value="1"/>
</dbReference>
<protein>
    <submittedName>
        <fullName evidence="16">TonB-dependent receptor</fullName>
    </submittedName>
</protein>
<evidence type="ECO:0000313" key="17">
    <source>
        <dbReference type="Proteomes" id="UP000639859"/>
    </source>
</evidence>
<dbReference type="Gene3D" id="2.40.170.20">
    <property type="entry name" value="TonB-dependent receptor, beta-barrel domain"/>
    <property type="match status" value="1"/>
</dbReference>
<comment type="subcellular location">
    <subcellularLocation>
        <location evidence="1 11">Cell outer membrane</location>
        <topology evidence="1 11">Multi-pass membrane protein</topology>
    </subcellularLocation>
</comment>
<dbReference type="InterPro" id="IPR000531">
    <property type="entry name" value="Beta-barrel_TonB"/>
</dbReference>
<evidence type="ECO:0000256" key="4">
    <source>
        <dbReference type="ARBA" id="ARBA00022496"/>
    </source>
</evidence>
<keyword evidence="9 11" id="KW-0472">Membrane</keyword>
<comment type="similarity">
    <text evidence="11 12">Belongs to the TonB-dependent receptor family.</text>
</comment>